<keyword evidence="4" id="KW-1185">Reference proteome</keyword>
<gene>
    <name evidence="3" type="ORF">M408DRAFT_231181</name>
</gene>
<dbReference type="EMBL" id="KN824321">
    <property type="protein sequence ID" value="KIM24743.1"/>
    <property type="molecule type" value="Genomic_DNA"/>
</dbReference>
<evidence type="ECO:0000313" key="4">
    <source>
        <dbReference type="Proteomes" id="UP000054097"/>
    </source>
</evidence>
<dbReference type="AlphaFoldDB" id="A0A0C2WE70"/>
<feature type="compositionally biased region" description="Polar residues" evidence="1">
    <location>
        <begin position="26"/>
        <end position="46"/>
    </location>
</feature>
<proteinExistence type="predicted"/>
<name>A0A0C2WE70_SERVB</name>
<feature type="compositionally biased region" description="Basic and acidic residues" evidence="1">
    <location>
        <begin position="1"/>
        <end position="25"/>
    </location>
</feature>
<dbReference type="Proteomes" id="UP000054097">
    <property type="component" value="Unassembled WGS sequence"/>
</dbReference>
<keyword evidence="2" id="KW-1133">Transmembrane helix</keyword>
<sequence length="176" mass="18735">MIQKEDPPPSYDEKDPSGHETERLQKSSPVTQNWPATDAPGSSSISAHPRIMNMPTPESCQDSLHLYPPNGEMVSGTLAGSRPSLLSQRSEGTLIASEPIKSGSPDAKLSGSAYVRPAKDLESGGGTKVLQKPQRERSSCRALCCACIACHILGIIIFGIIAVAGGFNRATNYHHP</sequence>
<evidence type="ECO:0000256" key="2">
    <source>
        <dbReference type="SAM" id="Phobius"/>
    </source>
</evidence>
<feature type="transmembrane region" description="Helical" evidence="2">
    <location>
        <begin position="142"/>
        <end position="167"/>
    </location>
</feature>
<keyword evidence="2" id="KW-0472">Membrane</keyword>
<keyword evidence="2" id="KW-0812">Transmembrane</keyword>
<protein>
    <submittedName>
        <fullName evidence="3">Uncharacterized protein</fullName>
    </submittedName>
</protein>
<accession>A0A0C2WE70</accession>
<evidence type="ECO:0000256" key="1">
    <source>
        <dbReference type="SAM" id="MobiDB-lite"/>
    </source>
</evidence>
<reference evidence="4" key="2">
    <citation type="submission" date="2015-01" db="EMBL/GenBank/DDBJ databases">
        <title>Evolutionary Origins and Diversification of the Mycorrhizal Mutualists.</title>
        <authorList>
            <consortium name="DOE Joint Genome Institute"/>
            <consortium name="Mycorrhizal Genomics Consortium"/>
            <person name="Kohler A."/>
            <person name="Kuo A."/>
            <person name="Nagy L.G."/>
            <person name="Floudas D."/>
            <person name="Copeland A."/>
            <person name="Barry K.W."/>
            <person name="Cichocki N."/>
            <person name="Veneault-Fourrey C."/>
            <person name="LaButti K."/>
            <person name="Lindquist E.A."/>
            <person name="Lipzen A."/>
            <person name="Lundell T."/>
            <person name="Morin E."/>
            <person name="Murat C."/>
            <person name="Riley R."/>
            <person name="Ohm R."/>
            <person name="Sun H."/>
            <person name="Tunlid A."/>
            <person name="Henrissat B."/>
            <person name="Grigoriev I.V."/>
            <person name="Hibbett D.S."/>
            <person name="Martin F."/>
        </authorList>
    </citation>
    <scope>NUCLEOTIDE SEQUENCE [LARGE SCALE GENOMIC DNA]</scope>
    <source>
        <strain evidence="4">MAFF 305830</strain>
    </source>
</reference>
<feature type="region of interest" description="Disordered" evidence="1">
    <location>
        <begin position="1"/>
        <end position="62"/>
    </location>
</feature>
<evidence type="ECO:0000313" key="3">
    <source>
        <dbReference type="EMBL" id="KIM24743.1"/>
    </source>
</evidence>
<reference evidence="3 4" key="1">
    <citation type="submission" date="2014-04" db="EMBL/GenBank/DDBJ databases">
        <authorList>
            <consortium name="DOE Joint Genome Institute"/>
            <person name="Kuo A."/>
            <person name="Zuccaro A."/>
            <person name="Kohler A."/>
            <person name="Nagy L.G."/>
            <person name="Floudas D."/>
            <person name="Copeland A."/>
            <person name="Barry K.W."/>
            <person name="Cichocki N."/>
            <person name="Veneault-Fourrey C."/>
            <person name="LaButti K."/>
            <person name="Lindquist E.A."/>
            <person name="Lipzen A."/>
            <person name="Lundell T."/>
            <person name="Morin E."/>
            <person name="Murat C."/>
            <person name="Sun H."/>
            <person name="Tunlid A."/>
            <person name="Henrissat B."/>
            <person name="Grigoriev I.V."/>
            <person name="Hibbett D.S."/>
            <person name="Martin F."/>
            <person name="Nordberg H.P."/>
            <person name="Cantor M.N."/>
            <person name="Hua S.X."/>
        </authorList>
    </citation>
    <scope>NUCLEOTIDE SEQUENCE [LARGE SCALE GENOMIC DNA]</scope>
    <source>
        <strain evidence="3 4">MAFF 305830</strain>
    </source>
</reference>
<dbReference type="HOGENOM" id="CLU_1526091_0_0_1"/>
<organism evidence="3 4">
    <name type="scientific">Serendipita vermifera MAFF 305830</name>
    <dbReference type="NCBI Taxonomy" id="933852"/>
    <lineage>
        <taxon>Eukaryota</taxon>
        <taxon>Fungi</taxon>
        <taxon>Dikarya</taxon>
        <taxon>Basidiomycota</taxon>
        <taxon>Agaricomycotina</taxon>
        <taxon>Agaricomycetes</taxon>
        <taxon>Sebacinales</taxon>
        <taxon>Serendipitaceae</taxon>
        <taxon>Serendipita</taxon>
    </lineage>
</organism>